<dbReference type="SUPFAM" id="SSF57667">
    <property type="entry name" value="beta-beta-alpha zinc fingers"/>
    <property type="match status" value="1"/>
</dbReference>
<protein>
    <recommendedName>
        <fullName evidence="4">C2H2-type domain-containing protein</fullName>
    </recommendedName>
</protein>
<feature type="domain" description="C2H2-type" evidence="4">
    <location>
        <begin position="226"/>
        <end position="254"/>
    </location>
</feature>
<comment type="similarity">
    <text evidence="1">Belongs to the histone deacetylase HD2 family.</text>
</comment>
<comment type="caution">
    <text evidence="5">The sequence shown here is derived from an EMBL/GenBank/DDBJ whole genome shotgun (WGS) entry which is preliminary data.</text>
</comment>
<dbReference type="Gene3D" id="3.30.160.60">
    <property type="entry name" value="Classic Zinc Finger"/>
    <property type="match status" value="1"/>
</dbReference>
<reference evidence="5 6" key="1">
    <citation type="journal article" date="2022" name="bioRxiv">
        <title>Genomics of Preaxostyla Flagellates Illuminates Evolutionary Transitions and the Path Towards Mitochondrial Loss.</title>
        <authorList>
            <person name="Novak L.V.F."/>
            <person name="Treitli S.C."/>
            <person name="Pyrih J."/>
            <person name="Halakuc P."/>
            <person name="Pipaliya S.V."/>
            <person name="Vacek V."/>
            <person name="Brzon O."/>
            <person name="Soukal P."/>
            <person name="Eme L."/>
            <person name="Dacks J.B."/>
            <person name="Karnkowska A."/>
            <person name="Elias M."/>
            <person name="Hampl V."/>
        </authorList>
    </citation>
    <scope>NUCLEOTIDE SEQUENCE [LARGE SCALE GENOMIC DNA]</scope>
    <source>
        <strain evidence="5">NAU3</strain>
        <tissue evidence="5">Gut</tissue>
    </source>
</reference>
<dbReference type="InterPro" id="IPR041232">
    <property type="entry name" value="NPL"/>
</dbReference>
<dbReference type="EMBL" id="JARBJD010000022">
    <property type="protein sequence ID" value="KAK2960572.1"/>
    <property type="molecule type" value="Genomic_DNA"/>
</dbReference>
<organism evidence="5 6">
    <name type="scientific">Blattamonas nauphoetae</name>
    <dbReference type="NCBI Taxonomy" id="2049346"/>
    <lineage>
        <taxon>Eukaryota</taxon>
        <taxon>Metamonada</taxon>
        <taxon>Preaxostyla</taxon>
        <taxon>Oxymonadida</taxon>
        <taxon>Blattamonas</taxon>
    </lineage>
</organism>
<dbReference type="InterPro" id="IPR036236">
    <property type="entry name" value="Znf_C2H2_sf"/>
</dbReference>
<feature type="compositionally biased region" description="Basic and acidic residues" evidence="3">
    <location>
        <begin position="235"/>
        <end position="271"/>
    </location>
</feature>
<feature type="compositionally biased region" description="Basic and acidic residues" evidence="3">
    <location>
        <begin position="183"/>
        <end position="193"/>
    </location>
</feature>
<evidence type="ECO:0000313" key="5">
    <source>
        <dbReference type="EMBL" id="KAK2960572.1"/>
    </source>
</evidence>
<keyword evidence="6" id="KW-1185">Reference proteome</keyword>
<name>A0ABQ9Y9X4_9EUKA</name>
<dbReference type="Gene3D" id="2.60.120.340">
    <property type="entry name" value="Nucleoplasmin core domain"/>
    <property type="match status" value="1"/>
</dbReference>
<dbReference type="Proteomes" id="UP001281761">
    <property type="component" value="Unassembled WGS sequence"/>
</dbReference>
<evidence type="ECO:0000256" key="2">
    <source>
        <dbReference type="PROSITE-ProRule" id="PRU00042"/>
    </source>
</evidence>
<proteinExistence type="inferred from homology"/>
<dbReference type="PROSITE" id="PS00028">
    <property type="entry name" value="ZINC_FINGER_C2H2_1"/>
    <property type="match status" value="1"/>
</dbReference>
<keyword evidence="2" id="KW-0479">Metal-binding</keyword>
<dbReference type="PROSITE" id="PS50157">
    <property type="entry name" value="ZINC_FINGER_C2H2_2"/>
    <property type="match status" value="1"/>
</dbReference>
<feature type="compositionally biased region" description="Polar residues" evidence="3">
    <location>
        <begin position="194"/>
        <end position="219"/>
    </location>
</feature>
<sequence length="271" mass="29797">MTFFGYTISKAQPLLLTVEPGLALHITGACLCPDSKEIAHLFCVQDKKKFAICHIDVNDNPQTQLNYVFNAGEQVHFVVDGQDSISLTGYYQLIDTNEFMDDEVNEAMNDLSDFSTDDEEGESEDEDEEEFDEEDEESSESEAAPKVPVKRSEPTPSIKDRAQPAKNPSKLVEDTPSKASKSSQKESSHKSEKPQTPNKAPQTPSKAAQTPNKAPQTPSKGGDASLKCDLCGKTFKSEAGKQQHQRDAHKSDSGKESQTPKKVDGKEKSKK</sequence>
<dbReference type="Pfam" id="PF17800">
    <property type="entry name" value="NPL"/>
    <property type="match status" value="1"/>
</dbReference>
<feature type="compositionally biased region" description="Acidic residues" evidence="3">
    <location>
        <begin position="115"/>
        <end position="140"/>
    </location>
</feature>
<feature type="region of interest" description="Disordered" evidence="3">
    <location>
        <begin position="111"/>
        <end position="271"/>
    </location>
</feature>
<gene>
    <name evidence="5" type="ORF">BLNAU_4470</name>
</gene>
<keyword evidence="2" id="KW-0862">Zinc</keyword>
<evidence type="ECO:0000256" key="1">
    <source>
        <dbReference type="ARBA" id="ARBA00006673"/>
    </source>
</evidence>
<evidence type="ECO:0000259" key="4">
    <source>
        <dbReference type="PROSITE" id="PS50157"/>
    </source>
</evidence>
<evidence type="ECO:0000313" key="6">
    <source>
        <dbReference type="Proteomes" id="UP001281761"/>
    </source>
</evidence>
<feature type="compositionally biased region" description="Basic and acidic residues" evidence="3">
    <location>
        <begin position="150"/>
        <end position="163"/>
    </location>
</feature>
<accession>A0ABQ9Y9X4</accession>
<dbReference type="InterPro" id="IPR013087">
    <property type="entry name" value="Znf_C2H2_type"/>
</dbReference>
<dbReference type="SMART" id="SM00355">
    <property type="entry name" value="ZnF_C2H2"/>
    <property type="match status" value="1"/>
</dbReference>
<evidence type="ECO:0000256" key="3">
    <source>
        <dbReference type="SAM" id="MobiDB-lite"/>
    </source>
</evidence>
<keyword evidence="2" id="KW-0863">Zinc-finger</keyword>